<accession>A0A5B0GKV4</accession>
<sequence length="456" mass="51535">MAAFVLDRNGKPLMPCTEKRARLLLVRRRARVHRVVPFTIRIIDRDIRTSDVQPLRIKLDPGSRVTGMALVRDFACSDGLRGAAVLNLFDLIHRGAQISKMLTVRRAMRRARRYRKTRYRAARLNNRRRSTGWLAPSLRHRLETTTAWVHRLRRFAPVVAISTELVRFDMQAMENPDIRGVEYQQGTLAGYELREYLLEKWGRQCAYCDATGRPLQIDHIKARALGGSNRVSNLTLACKSCNQQKDSLPLTTFLRHDSRRAAQILAHARAPLRDAAAVNMTRWALFGALKATGLQVEPSTGGRTKFNRAHLSVPKTHALDAACVGEVDMLRYWRRPTLAIRCTGRGAYRRTRLTASGFPRGYLMRQKRACGFQTGDLVRAKVPRGKKTGTYVGRVAIRASGSFNIQCAAQVMQGISHRYCTVMQRGDGYGYSFVAQFPKESENWGDATRRALSLPA</sequence>
<dbReference type="GO" id="GO:0008270">
    <property type="term" value="F:zinc ion binding"/>
    <property type="evidence" value="ECO:0007669"/>
    <property type="project" value="InterPro"/>
</dbReference>
<dbReference type="Pfam" id="PF01844">
    <property type="entry name" value="HNH"/>
    <property type="match status" value="1"/>
</dbReference>
<dbReference type="PANTHER" id="PTHR33877">
    <property type="entry name" value="SLL1193 PROTEIN"/>
    <property type="match status" value="1"/>
</dbReference>
<feature type="domain" description="HNH nuclease" evidence="1">
    <location>
        <begin position="192"/>
        <end position="243"/>
    </location>
</feature>
<dbReference type="InterPro" id="IPR052892">
    <property type="entry name" value="NA-targeting_endonuclease"/>
</dbReference>
<keyword evidence="2" id="KW-0378">Hydrolase</keyword>
<keyword evidence="3" id="KW-1185">Reference proteome</keyword>
<dbReference type="AlphaFoldDB" id="A0A5B0GKV4"/>
<dbReference type="Pfam" id="PF14239">
    <property type="entry name" value="RRXRR"/>
    <property type="match status" value="1"/>
</dbReference>
<dbReference type="GO" id="GO:0003676">
    <property type="term" value="F:nucleic acid binding"/>
    <property type="evidence" value="ECO:0007669"/>
    <property type="project" value="InterPro"/>
</dbReference>
<comment type="caution">
    <text evidence="2">The sequence shown here is derived from an EMBL/GenBank/DDBJ whole genome shotgun (WGS) entry which is preliminary data.</text>
</comment>
<organism evidence="2 3">
    <name type="scientific">Paraburkholderia panacisoli</name>
    <dbReference type="NCBI Taxonomy" id="2603818"/>
    <lineage>
        <taxon>Bacteria</taxon>
        <taxon>Pseudomonadati</taxon>
        <taxon>Pseudomonadota</taxon>
        <taxon>Betaproteobacteria</taxon>
        <taxon>Burkholderiales</taxon>
        <taxon>Burkholderiaceae</taxon>
        <taxon>Paraburkholderia</taxon>
    </lineage>
</organism>
<dbReference type="CDD" id="cd00085">
    <property type="entry name" value="HNHc"/>
    <property type="match status" value="1"/>
</dbReference>
<dbReference type="InterPro" id="IPR047693">
    <property type="entry name" value="RNA-guided_IscB-like"/>
</dbReference>
<evidence type="ECO:0000313" key="2">
    <source>
        <dbReference type="EMBL" id="KAA1002580.1"/>
    </source>
</evidence>
<dbReference type="GO" id="GO:0004519">
    <property type="term" value="F:endonuclease activity"/>
    <property type="evidence" value="ECO:0007669"/>
    <property type="project" value="UniProtKB-KW"/>
</dbReference>
<keyword evidence="2" id="KW-0540">Nuclease</keyword>
<dbReference type="InterPro" id="IPR003615">
    <property type="entry name" value="HNH_nuc"/>
</dbReference>
<dbReference type="RefSeq" id="WP_149674704.1">
    <property type="nucleotide sequence ID" value="NZ_VTUZ01000037.1"/>
</dbReference>
<evidence type="ECO:0000259" key="1">
    <source>
        <dbReference type="SMART" id="SM00507"/>
    </source>
</evidence>
<dbReference type="InterPro" id="IPR002711">
    <property type="entry name" value="HNH"/>
</dbReference>
<dbReference type="Gene3D" id="1.10.30.50">
    <property type="match status" value="1"/>
</dbReference>
<dbReference type="NCBIfam" id="NF040563">
    <property type="entry name" value="guided_IscB"/>
    <property type="match status" value="1"/>
</dbReference>
<dbReference type="PANTHER" id="PTHR33877:SF1">
    <property type="entry name" value="TYPE IV METHYL-DIRECTED RESTRICTION ENZYME ECOKMCRA"/>
    <property type="match status" value="1"/>
</dbReference>
<proteinExistence type="predicted"/>
<keyword evidence="2" id="KW-0255">Endonuclease</keyword>
<dbReference type="Proteomes" id="UP000325273">
    <property type="component" value="Unassembled WGS sequence"/>
</dbReference>
<name>A0A5B0GKV4_9BURK</name>
<evidence type="ECO:0000313" key="3">
    <source>
        <dbReference type="Proteomes" id="UP000325273"/>
    </source>
</evidence>
<dbReference type="SMART" id="SM00507">
    <property type="entry name" value="HNHc"/>
    <property type="match status" value="1"/>
</dbReference>
<gene>
    <name evidence="2" type="ORF">FVF58_37285</name>
</gene>
<reference evidence="2 3" key="1">
    <citation type="submission" date="2019-08" db="EMBL/GenBank/DDBJ databases">
        <title>Paraburkholderia sp. DCY113.</title>
        <authorList>
            <person name="Kang J."/>
        </authorList>
    </citation>
    <scope>NUCLEOTIDE SEQUENCE [LARGE SCALE GENOMIC DNA]</scope>
    <source>
        <strain evidence="2 3">DCY113</strain>
    </source>
</reference>
<dbReference type="EMBL" id="VTUZ01000037">
    <property type="protein sequence ID" value="KAA1002580.1"/>
    <property type="molecule type" value="Genomic_DNA"/>
</dbReference>
<protein>
    <submittedName>
        <fullName evidence="2">HNH endonuclease</fullName>
    </submittedName>
</protein>
<dbReference type="InterPro" id="IPR025938">
    <property type="entry name" value="RRXRR_dom"/>
</dbReference>